<comment type="similarity">
    <text evidence="1">Belongs to the short-chain dehydrogenases/reductases (SDR) family.</text>
</comment>
<accession>A0A316X0F3</accession>
<evidence type="ECO:0000313" key="3">
    <source>
        <dbReference type="EMBL" id="PWN67352.1"/>
    </source>
</evidence>
<dbReference type="Pfam" id="PF00106">
    <property type="entry name" value="adh_short"/>
    <property type="match status" value="1"/>
</dbReference>
<protein>
    <submittedName>
        <fullName evidence="3">SDR family oxidoreductase</fullName>
    </submittedName>
</protein>
<dbReference type="InterPro" id="IPR002347">
    <property type="entry name" value="SDR_fam"/>
</dbReference>
<dbReference type="PANTHER" id="PTHR43669:SF3">
    <property type="entry name" value="ALCOHOL DEHYDROGENASE, PUTATIVE (AFU_ORTHOLOGUE AFUA_3G03445)-RELATED"/>
    <property type="match status" value="1"/>
</dbReference>
<evidence type="ECO:0000256" key="2">
    <source>
        <dbReference type="ARBA" id="ARBA00023002"/>
    </source>
</evidence>
<dbReference type="OrthoDB" id="597477at2"/>
<dbReference type="AlphaFoldDB" id="A0A316X0F3"/>
<keyword evidence="4" id="KW-1185">Reference proteome</keyword>
<dbReference type="RefSeq" id="WP_109617636.1">
    <property type="nucleotide sequence ID" value="NZ_PPEI02000001.1"/>
</dbReference>
<dbReference type="Gene3D" id="3.40.50.720">
    <property type="entry name" value="NAD(P)-binding Rossmann-like Domain"/>
    <property type="match status" value="1"/>
</dbReference>
<dbReference type="GO" id="GO:0016491">
    <property type="term" value="F:oxidoreductase activity"/>
    <property type="evidence" value="ECO:0007669"/>
    <property type="project" value="UniProtKB-KW"/>
</dbReference>
<comment type="caution">
    <text evidence="3">The sequence shown here is derived from an EMBL/GenBank/DDBJ whole genome shotgun (WGS) entry which is preliminary data.</text>
</comment>
<evidence type="ECO:0000313" key="4">
    <source>
        <dbReference type="Proteomes" id="UP000236182"/>
    </source>
</evidence>
<reference evidence="3" key="1">
    <citation type="submission" date="2018-04" db="EMBL/GenBank/DDBJ databases">
        <title>Draft Genome Sequences of Chryseobacterium lactis NCTC11390T isolated from milk, Chryseobacterium oncorhynchi 701B-08T from rainbow trout, and Chryseobacterium viscerum 687B-08T from diseased fish.</title>
        <authorList>
            <person name="Jeong J.-J."/>
            <person name="Lee Y.J."/>
            <person name="Pathiraja D."/>
            <person name="Park B."/>
            <person name="Choi I.-G."/>
            <person name="Kim K.D."/>
        </authorList>
    </citation>
    <scope>NUCLEOTIDE SEQUENCE [LARGE SCALE GENOMIC DNA]</scope>
    <source>
        <strain evidence="3">701B-08</strain>
    </source>
</reference>
<sequence length="241" mass="26437">MNKTIMIIGAGQGVGLETARYFGLNGYQIGLMSRNQKKLDSLKAELEAEGISVINEIIDANIPESVSSSVKKLAEKLGNRLDIVLYNVPGPLGAESYVPVVDLSFDLLSTYLNTRVLSALEVAKTTIPYLSQTNGSILFTSGQSDRFAYPFTSAMGVSQAALRMLTTHLHNELTEKGIFVGYVPIDNPPLYSNSEKENTRSDLPSGFELENRTEATNVAKKLFNLSMKRDNLETRVEPTSH</sequence>
<keyword evidence="2" id="KW-0560">Oxidoreductase</keyword>
<dbReference type="Proteomes" id="UP000236182">
    <property type="component" value="Unassembled WGS sequence"/>
</dbReference>
<dbReference type="CDD" id="cd05233">
    <property type="entry name" value="SDR_c"/>
    <property type="match status" value="1"/>
</dbReference>
<dbReference type="PANTHER" id="PTHR43669">
    <property type="entry name" value="5-KETO-D-GLUCONATE 5-REDUCTASE"/>
    <property type="match status" value="1"/>
</dbReference>
<name>A0A316X0F3_9FLAO</name>
<proteinExistence type="inferred from homology"/>
<evidence type="ECO:0000256" key="1">
    <source>
        <dbReference type="ARBA" id="ARBA00006484"/>
    </source>
</evidence>
<gene>
    <name evidence="3" type="ORF">C1638_001755</name>
</gene>
<organism evidence="3 4">
    <name type="scientific">Chryseobacterium oncorhynchi</name>
    <dbReference type="NCBI Taxonomy" id="741074"/>
    <lineage>
        <taxon>Bacteria</taxon>
        <taxon>Pseudomonadati</taxon>
        <taxon>Bacteroidota</taxon>
        <taxon>Flavobacteriia</taxon>
        <taxon>Flavobacteriales</taxon>
        <taxon>Weeksellaceae</taxon>
        <taxon>Chryseobacterium group</taxon>
        <taxon>Chryseobacterium</taxon>
    </lineage>
</organism>
<dbReference type="EMBL" id="PPEI02000001">
    <property type="protein sequence ID" value="PWN67352.1"/>
    <property type="molecule type" value="Genomic_DNA"/>
</dbReference>
<dbReference type="InterPro" id="IPR036291">
    <property type="entry name" value="NAD(P)-bd_dom_sf"/>
</dbReference>
<dbReference type="SUPFAM" id="SSF51735">
    <property type="entry name" value="NAD(P)-binding Rossmann-fold domains"/>
    <property type="match status" value="1"/>
</dbReference>